<dbReference type="EMBL" id="LGFG01000017">
    <property type="protein sequence ID" value="KUK23537.1"/>
    <property type="molecule type" value="Genomic_DNA"/>
</dbReference>
<dbReference type="Pfam" id="PF00684">
    <property type="entry name" value="DnaJ_CXXCXGXG"/>
    <property type="match status" value="1"/>
</dbReference>
<protein>
    <recommendedName>
        <fullName evidence="6">Chaperone protein DnaJ</fullName>
    </recommendedName>
</protein>
<keyword evidence="4 6" id="KW-0862">Zinc</keyword>
<proteinExistence type="inferred from homology"/>
<feature type="binding site" evidence="6">
    <location>
        <position position="199"/>
    </location>
    <ligand>
        <name>Zn(2+)</name>
        <dbReference type="ChEBI" id="CHEBI:29105"/>
        <label>2</label>
    </ligand>
</feature>
<dbReference type="PANTHER" id="PTHR43096">
    <property type="entry name" value="DNAJ HOMOLOG 1, MITOCHONDRIAL-RELATED"/>
    <property type="match status" value="1"/>
</dbReference>
<keyword evidence="2 6" id="KW-0677">Repeat</keyword>
<evidence type="ECO:0000313" key="8">
    <source>
        <dbReference type="EMBL" id="KUK23537.1"/>
    </source>
</evidence>
<dbReference type="InterPro" id="IPR001305">
    <property type="entry name" value="HSP_DnaJ_Cys-rich_dom"/>
</dbReference>
<dbReference type="GO" id="GO:0031072">
    <property type="term" value="F:heat shock protein binding"/>
    <property type="evidence" value="ECO:0007669"/>
    <property type="project" value="InterPro"/>
</dbReference>
<sequence length="369" mass="42344">MKREKKDYYEILGVPRDATQEEIKRAYKRLVKEWHPDRHPENRKEAEQRFKEIQEAYEVLSDPQKRAMYDRFGYVGEQPTYQETESGGFFDDIFREFENIFNRDIFDVFFGERPHQEERREYARRGEDIRYEIEVTLSDLINGAEIPVEYERYETCPRCGGTGVEPNAGYINCPSCGGTGRIREERRSFFGYFVSERTCERCGGTGKIPREYCHECGGSGRVLRKVRKTVKIPPNVEDGTQLRITGGGNAGYYGGPYGDLIVIVRVKPDPRFKKSGSDLVYDITIDYLQAILGTTVEVPLPEGGTTMLKIPPGTQPETVFRLKGKGLPNRYGRRGDLIVNVHVEIPKSLSREERKVLEELAKKRGVTIG</sequence>
<dbReference type="PROSITE" id="PS00636">
    <property type="entry name" value="DNAJ_1"/>
    <property type="match status" value="1"/>
</dbReference>
<keyword evidence="1 6" id="KW-0479">Metal-binding</keyword>
<dbReference type="InterPro" id="IPR001623">
    <property type="entry name" value="DnaJ_domain"/>
</dbReference>
<comment type="domain">
    <text evidence="6">The J domain is necessary and sufficient to stimulate DnaK ATPase activity. Zinc center 1 plays an important role in the autonomous, DnaK-independent chaperone activity of DnaJ. Zinc center 2 is essential for interaction with DnaK and for DnaJ activity.</text>
</comment>
<dbReference type="InterPro" id="IPR002939">
    <property type="entry name" value="DnaJ_C"/>
</dbReference>
<dbReference type="Pfam" id="PF00226">
    <property type="entry name" value="DnaJ"/>
    <property type="match status" value="1"/>
</dbReference>
<comment type="cofactor">
    <cofactor evidence="6">
        <name>Zn(2+)</name>
        <dbReference type="ChEBI" id="CHEBI:29105"/>
    </cofactor>
    <text evidence="6">Binds 2 Zn(2+) ions per monomer.</text>
</comment>
<feature type="repeat" description="CXXCXGXG motif" evidence="6">
    <location>
        <begin position="156"/>
        <end position="163"/>
    </location>
</feature>
<evidence type="ECO:0000256" key="1">
    <source>
        <dbReference type="ARBA" id="ARBA00022723"/>
    </source>
</evidence>
<organism evidence="8 9">
    <name type="scientific">Thermotoga petrophila</name>
    <dbReference type="NCBI Taxonomy" id="93929"/>
    <lineage>
        <taxon>Bacteria</taxon>
        <taxon>Thermotogati</taxon>
        <taxon>Thermotogota</taxon>
        <taxon>Thermotogae</taxon>
        <taxon>Thermotogales</taxon>
        <taxon>Thermotogaceae</taxon>
        <taxon>Thermotoga</taxon>
    </lineage>
</organism>
<feature type="repeat" description="CXXCXGXG motif" evidence="6">
    <location>
        <begin position="199"/>
        <end position="206"/>
    </location>
</feature>
<dbReference type="GO" id="GO:0005737">
    <property type="term" value="C:cytoplasm"/>
    <property type="evidence" value="ECO:0007669"/>
    <property type="project" value="UniProtKB-SubCell"/>
</dbReference>
<comment type="subunit">
    <text evidence="6">Homodimer.</text>
</comment>
<dbReference type="SMART" id="SM00271">
    <property type="entry name" value="DnaJ"/>
    <property type="match status" value="1"/>
</dbReference>
<feature type="binding site" evidence="6">
    <location>
        <position position="159"/>
    </location>
    <ligand>
        <name>Zn(2+)</name>
        <dbReference type="ChEBI" id="CHEBI:29105"/>
        <label>1</label>
    </ligand>
</feature>
<evidence type="ECO:0000256" key="2">
    <source>
        <dbReference type="ARBA" id="ARBA00022737"/>
    </source>
</evidence>
<dbReference type="PRINTS" id="PR00625">
    <property type="entry name" value="JDOMAIN"/>
</dbReference>
<name>A0A101ERX0_9THEM</name>
<dbReference type="GO" id="GO:0042026">
    <property type="term" value="P:protein refolding"/>
    <property type="evidence" value="ECO:0007669"/>
    <property type="project" value="TreeGrafter"/>
</dbReference>
<accession>A0A101ERX0</accession>
<feature type="binding site" evidence="6">
    <location>
        <position position="202"/>
    </location>
    <ligand>
        <name>Zn(2+)</name>
        <dbReference type="ChEBI" id="CHEBI:29105"/>
        <label>2</label>
    </ligand>
</feature>
<dbReference type="InterPro" id="IPR036869">
    <property type="entry name" value="J_dom_sf"/>
</dbReference>
<comment type="caution">
    <text evidence="8">The sequence shown here is derived from an EMBL/GenBank/DDBJ whole genome shotgun (WGS) entry which is preliminary data.</text>
</comment>
<dbReference type="HAMAP" id="MF_01152">
    <property type="entry name" value="DnaJ"/>
    <property type="match status" value="1"/>
</dbReference>
<feature type="repeat" description="CXXCXGXG motif" evidence="6">
    <location>
        <begin position="213"/>
        <end position="220"/>
    </location>
</feature>
<dbReference type="NCBIfam" id="NF010875">
    <property type="entry name" value="PRK14282.1"/>
    <property type="match status" value="1"/>
</dbReference>
<dbReference type="NCBIfam" id="TIGR02349">
    <property type="entry name" value="DnaJ_bact"/>
    <property type="match status" value="1"/>
</dbReference>
<dbReference type="GO" id="GO:0006260">
    <property type="term" value="P:DNA replication"/>
    <property type="evidence" value="ECO:0007669"/>
    <property type="project" value="UniProtKB-KW"/>
</dbReference>
<feature type="repeat" description="CXXCXGXG motif" evidence="6">
    <location>
        <begin position="173"/>
        <end position="180"/>
    </location>
</feature>
<dbReference type="CDD" id="cd10719">
    <property type="entry name" value="DnaJ_zf"/>
    <property type="match status" value="1"/>
</dbReference>
<evidence type="ECO:0000256" key="3">
    <source>
        <dbReference type="ARBA" id="ARBA00022771"/>
    </source>
</evidence>
<evidence type="ECO:0000256" key="6">
    <source>
        <dbReference type="HAMAP-Rule" id="MF_01152"/>
    </source>
</evidence>
<dbReference type="NCBIfam" id="NF008035">
    <property type="entry name" value="PRK10767.1"/>
    <property type="match status" value="1"/>
</dbReference>
<keyword evidence="6" id="KW-0235">DNA replication</keyword>
<dbReference type="PANTHER" id="PTHR43096:SF52">
    <property type="entry name" value="DNAJ HOMOLOG 1, MITOCHONDRIAL-RELATED"/>
    <property type="match status" value="1"/>
</dbReference>
<dbReference type="SUPFAM" id="SSF49493">
    <property type="entry name" value="HSP40/DnaJ peptide-binding domain"/>
    <property type="match status" value="2"/>
</dbReference>
<dbReference type="InterPro" id="IPR012724">
    <property type="entry name" value="DnaJ"/>
</dbReference>
<dbReference type="InterPro" id="IPR018253">
    <property type="entry name" value="DnaJ_domain_CS"/>
</dbReference>
<comment type="function">
    <text evidence="6">Participates actively in the response to hyperosmotic and heat shock by preventing the aggregation of stress-denatured proteins and by disaggregating proteins, also in an autonomous, DnaK-independent fashion. Unfolded proteins bind initially to DnaJ; upon interaction with the DnaJ-bound protein, DnaK hydrolyzes its bound ATP, resulting in the formation of a stable complex. GrpE releases ADP from DnaK; ATP binding to DnaK triggers the release of the substrate protein, thus completing the reaction cycle. Several rounds of ATP-dependent interactions between DnaJ, DnaK and GrpE are required for fully efficient folding. Also involved, together with DnaK and GrpE, in the DNA replication of plasmids through activation of initiation proteins.</text>
</comment>
<comment type="similarity">
    <text evidence="6">Belongs to the DnaJ family.</text>
</comment>
<dbReference type="GO" id="GO:0009408">
    <property type="term" value="P:response to heat"/>
    <property type="evidence" value="ECO:0007669"/>
    <property type="project" value="InterPro"/>
</dbReference>
<evidence type="ECO:0000256" key="5">
    <source>
        <dbReference type="ARBA" id="ARBA00023186"/>
    </source>
</evidence>
<dbReference type="PROSITE" id="PS50076">
    <property type="entry name" value="DNAJ_2"/>
    <property type="match status" value="1"/>
</dbReference>
<dbReference type="GO" id="GO:0005524">
    <property type="term" value="F:ATP binding"/>
    <property type="evidence" value="ECO:0007669"/>
    <property type="project" value="InterPro"/>
</dbReference>
<dbReference type="PATRIC" id="fig|93930.3.peg.1138"/>
<feature type="binding site" evidence="6">
    <location>
        <position position="216"/>
    </location>
    <ligand>
        <name>Zn(2+)</name>
        <dbReference type="ChEBI" id="CHEBI:29105"/>
        <label>1</label>
    </ligand>
</feature>
<feature type="binding site" evidence="6">
    <location>
        <position position="213"/>
    </location>
    <ligand>
        <name>Zn(2+)</name>
        <dbReference type="ChEBI" id="CHEBI:29105"/>
        <label>1</label>
    </ligand>
</feature>
<dbReference type="CDD" id="cd10747">
    <property type="entry name" value="DnaJ_C"/>
    <property type="match status" value="1"/>
</dbReference>
<dbReference type="FunFam" id="2.60.260.20:FF:000005">
    <property type="entry name" value="Chaperone protein dnaJ 1, mitochondrial"/>
    <property type="match status" value="1"/>
</dbReference>
<dbReference type="Pfam" id="PF01556">
    <property type="entry name" value="DnaJ_C"/>
    <property type="match status" value="1"/>
</dbReference>
<dbReference type="GO" id="GO:0051082">
    <property type="term" value="F:unfolded protein binding"/>
    <property type="evidence" value="ECO:0007669"/>
    <property type="project" value="UniProtKB-UniRule"/>
</dbReference>
<dbReference type="SUPFAM" id="SSF57938">
    <property type="entry name" value="DnaJ/Hsp40 cysteine-rich domain"/>
    <property type="match status" value="1"/>
</dbReference>
<dbReference type="Gene3D" id="1.10.287.110">
    <property type="entry name" value="DnaJ domain"/>
    <property type="match status" value="1"/>
</dbReference>
<feature type="zinc finger region" description="CR-type" evidence="7">
    <location>
        <begin position="143"/>
        <end position="225"/>
    </location>
</feature>
<evidence type="ECO:0000256" key="7">
    <source>
        <dbReference type="PROSITE-ProRule" id="PRU00546"/>
    </source>
</evidence>
<keyword evidence="3 6" id="KW-0863">Zinc-finger</keyword>
<evidence type="ECO:0000256" key="4">
    <source>
        <dbReference type="ARBA" id="ARBA00022833"/>
    </source>
</evidence>
<dbReference type="PROSITE" id="PS51188">
    <property type="entry name" value="ZF_CR"/>
    <property type="match status" value="1"/>
</dbReference>
<dbReference type="FunFam" id="1.10.287.110:FF:000034">
    <property type="entry name" value="Chaperone protein DnaJ"/>
    <property type="match status" value="1"/>
</dbReference>
<feature type="binding site" evidence="6">
    <location>
        <position position="156"/>
    </location>
    <ligand>
        <name>Zn(2+)</name>
        <dbReference type="ChEBI" id="CHEBI:29105"/>
        <label>1</label>
    </ligand>
</feature>
<dbReference type="SUPFAM" id="SSF46565">
    <property type="entry name" value="Chaperone J-domain"/>
    <property type="match status" value="1"/>
</dbReference>
<evidence type="ECO:0000313" key="9">
    <source>
        <dbReference type="Proteomes" id="UP000058636"/>
    </source>
</evidence>
<gene>
    <name evidence="6" type="primary">dnaJ</name>
    <name evidence="8" type="ORF">XD57_0355</name>
</gene>
<dbReference type="AlphaFoldDB" id="A0A101ERX0"/>
<dbReference type="Gene3D" id="2.60.260.20">
    <property type="entry name" value="Urease metallochaperone UreE, N-terminal domain"/>
    <property type="match status" value="2"/>
</dbReference>
<comment type="subcellular location">
    <subcellularLocation>
        <location evidence="6">Cytoplasm</location>
    </subcellularLocation>
</comment>
<dbReference type="GO" id="GO:0008270">
    <property type="term" value="F:zinc ion binding"/>
    <property type="evidence" value="ECO:0007669"/>
    <property type="project" value="UniProtKB-UniRule"/>
</dbReference>
<dbReference type="Proteomes" id="UP000058636">
    <property type="component" value="Unassembled WGS sequence"/>
</dbReference>
<feature type="binding site" evidence="6">
    <location>
        <position position="176"/>
    </location>
    <ligand>
        <name>Zn(2+)</name>
        <dbReference type="ChEBI" id="CHEBI:29105"/>
        <label>2</label>
    </ligand>
</feature>
<keyword evidence="6" id="KW-0346">Stress response</keyword>
<dbReference type="InterPro" id="IPR008971">
    <property type="entry name" value="HSP40/DnaJ_pept-bd"/>
</dbReference>
<dbReference type="CDD" id="cd06257">
    <property type="entry name" value="DnaJ"/>
    <property type="match status" value="1"/>
</dbReference>
<keyword evidence="6" id="KW-0963">Cytoplasm</keyword>
<keyword evidence="5 6" id="KW-0143">Chaperone</keyword>
<dbReference type="Gene3D" id="6.20.20.10">
    <property type="match status" value="2"/>
</dbReference>
<reference evidence="8 9" key="1">
    <citation type="journal article" date="2015" name="MBio">
        <title>Genome-Resolved Metagenomic Analysis Reveals Roles for Candidate Phyla and Other Microbial Community Members in Biogeochemical Transformations in Oil Reservoirs.</title>
        <authorList>
            <person name="Hu P."/>
            <person name="Tom L."/>
            <person name="Singh A."/>
            <person name="Thomas B.C."/>
            <person name="Baker B.J."/>
            <person name="Piceno Y.M."/>
            <person name="Andersen G.L."/>
            <person name="Banfield J.F."/>
        </authorList>
    </citation>
    <scope>NUCLEOTIDE SEQUENCE [LARGE SCALE GENOMIC DNA]</scope>
    <source>
        <strain evidence="8">46_26</strain>
    </source>
</reference>
<feature type="binding site" evidence="6">
    <location>
        <position position="173"/>
    </location>
    <ligand>
        <name>Zn(2+)</name>
        <dbReference type="ChEBI" id="CHEBI:29105"/>
        <label>2</label>
    </ligand>
</feature>
<dbReference type="InterPro" id="IPR036410">
    <property type="entry name" value="HSP_DnaJ_Cys-rich_dom_sf"/>
</dbReference>